<dbReference type="PANTHER" id="PTHR11592">
    <property type="entry name" value="GLUTATHIONE PEROXIDASE"/>
    <property type="match status" value="1"/>
</dbReference>
<keyword evidence="3" id="KW-0560">Oxidoreductase</keyword>
<dbReference type="CDD" id="cd00340">
    <property type="entry name" value="GSH_Peroxidase"/>
    <property type="match status" value="1"/>
</dbReference>
<dbReference type="EMBL" id="CAFBMR010000187">
    <property type="protein sequence ID" value="CAB4934860.1"/>
    <property type="molecule type" value="Genomic_DNA"/>
</dbReference>
<evidence type="ECO:0000259" key="4">
    <source>
        <dbReference type="PROSITE" id="PS51352"/>
    </source>
</evidence>
<accession>A0A6J7IVT1</accession>
<dbReference type="PROSITE" id="PS51355">
    <property type="entry name" value="GLUTATHIONE_PEROXID_3"/>
    <property type="match status" value="1"/>
</dbReference>
<dbReference type="FunFam" id="3.40.30.10:FF:000010">
    <property type="entry name" value="Glutathione peroxidase"/>
    <property type="match status" value="1"/>
</dbReference>
<comment type="similarity">
    <text evidence="1">Belongs to the glutathione peroxidase family.</text>
</comment>
<dbReference type="PIRSF" id="PIRSF000303">
    <property type="entry name" value="Glutathion_perox"/>
    <property type="match status" value="1"/>
</dbReference>
<sequence length="161" mass="17955">MSDATIYDLSFTDNHGQQVDLAQFAGRPVLIVNTASKCGFTPQYEGLQKMYEEFKDQGLVIIGFPCDQFAHQEPGDDAQIEEFCQINYGVDFPLSSKVDVNGSDEHPVFGFLKKQSKSPLGSRIKWNFTKFLISPDGKTVKRYAPTTTPKAIAPDVEKLLN</sequence>
<dbReference type="PANTHER" id="PTHR11592:SF78">
    <property type="entry name" value="GLUTATHIONE PEROXIDASE"/>
    <property type="match status" value="1"/>
</dbReference>
<dbReference type="SUPFAM" id="SSF52833">
    <property type="entry name" value="Thioredoxin-like"/>
    <property type="match status" value="1"/>
</dbReference>
<dbReference type="GO" id="GO:0034599">
    <property type="term" value="P:cellular response to oxidative stress"/>
    <property type="evidence" value="ECO:0007669"/>
    <property type="project" value="TreeGrafter"/>
</dbReference>
<dbReference type="GO" id="GO:0004601">
    <property type="term" value="F:peroxidase activity"/>
    <property type="evidence" value="ECO:0007669"/>
    <property type="project" value="UniProtKB-KW"/>
</dbReference>
<feature type="domain" description="Thioredoxin" evidence="4">
    <location>
        <begin position="1"/>
        <end position="161"/>
    </location>
</feature>
<evidence type="ECO:0000256" key="3">
    <source>
        <dbReference type="ARBA" id="ARBA00023002"/>
    </source>
</evidence>
<organism evidence="5">
    <name type="scientific">freshwater metagenome</name>
    <dbReference type="NCBI Taxonomy" id="449393"/>
    <lineage>
        <taxon>unclassified sequences</taxon>
        <taxon>metagenomes</taxon>
        <taxon>ecological metagenomes</taxon>
    </lineage>
</organism>
<dbReference type="Gene3D" id="3.40.30.10">
    <property type="entry name" value="Glutaredoxin"/>
    <property type="match status" value="1"/>
</dbReference>
<gene>
    <name evidence="5" type="ORF">UFOPK3610_02143</name>
</gene>
<reference evidence="5" key="1">
    <citation type="submission" date="2020-05" db="EMBL/GenBank/DDBJ databases">
        <authorList>
            <person name="Chiriac C."/>
            <person name="Salcher M."/>
            <person name="Ghai R."/>
            <person name="Kavagutti S V."/>
        </authorList>
    </citation>
    <scope>NUCLEOTIDE SEQUENCE</scope>
</reference>
<dbReference type="InterPro" id="IPR000889">
    <property type="entry name" value="Glutathione_peroxidase"/>
</dbReference>
<evidence type="ECO:0000256" key="1">
    <source>
        <dbReference type="ARBA" id="ARBA00006926"/>
    </source>
</evidence>
<evidence type="ECO:0000313" key="5">
    <source>
        <dbReference type="EMBL" id="CAB4934860.1"/>
    </source>
</evidence>
<keyword evidence="2" id="KW-0575">Peroxidase</keyword>
<dbReference type="PRINTS" id="PR01011">
    <property type="entry name" value="GLUTPROXDASE"/>
</dbReference>
<dbReference type="InterPro" id="IPR013766">
    <property type="entry name" value="Thioredoxin_domain"/>
</dbReference>
<dbReference type="InterPro" id="IPR029759">
    <property type="entry name" value="GPX_AS"/>
</dbReference>
<name>A0A6J7IVT1_9ZZZZ</name>
<dbReference type="InterPro" id="IPR036249">
    <property type="entry name" value="Thioredoxin-like_sf"/>
</dbReference>
<protein>
    <submittedName>
        <fullName evidence="5">Unannotated protein</fullName>
    </submittedName>
</protein>
<evidence type="ECO:0000256" key="2">
    <source>
        <dbReference type="ARBA" id="ARBA00022559"/>
    </source>
</evidence>
<dbReference type="PROSITE" id="PS51352">
    <property type="entry name" value="THIOREDOXIN_2"/>
    <property type="match status" value="1"/>
</dbReference>
<dbReference type="AlphaFoldDB" id="A0A6J7IVT1"/>
<dbReference type="PROSITE" id="PS00460">
    <property type="entry name" value="GLUTATHIONE_PEROXID_1"/>
    <property type="match status" value="1"/>
</dbReference>
<dbReference type="Pfam" id="PF00255">
    <property type="entry name" value="GSHPx"/>
    <property type="match status" value="1"/>
</dbReference>
<proteinExistence type="inferred from homology"/>